<organism evidence="1 2">
    <name type="scientific">Heyndrickxia coagulans</name>
    <name type="common">Weizmannia coagulans</name>
    <dbReference type="NCBI Taxonomy" id="1398"/>
    <lineage>
        <taxon>Bacteria</taxon>
        <taxon>Bacillati</taxon>
        <taxon>Bacillota</taxon>
        <taxon>Bacilli</taxon>
        <taxon>Bacillales</taxon>
        <taxon>Bacillaceae</taxon>
        <taxon>Heyndrickxia</taxon>
    </lineage>
</organism>
<evidence type="ECO:0000313" key="1">
    <source>
        <dbReference type="EMBL" id="KWZ84782.1"/>
    </source>
</evidence>
<evidence type="ECO:0000313" key="2">
    <source>
        <dbReference type="Proteomes" id="UP000070376"/>
    </source>
</evidence>
<proteinExistence type="predicted"/>
<gene>
    <name evidence="1" type="ORF">HMPREF3213_00700</name>
</gene>
<dbReference type="EMBL" id="LRPN01000026">
    <property type="protein sequence ID" value="KWZ84782.1"/>
    <property type="molecule type" value="Genomic_DNA"/>
</dbReference>
<dbReference type="PATRIC" id="fig|1398.22.peg.701"/>
<comment type="caution">
    <text evidence="1">The sequence shown here is derived from an EMBL/GenBank/DDBJ whole genome shotgun (WGS) entry which is preliminary data.</text>
</comment>
<name>A0A133KZG5_HEYCO</name>
<accession>A0A133KZG5</accession>
<reference evidence="2" key="1">
    <citation type="submission" date="2016-01" db="EMBL/GenBank/DDBJ databases">
        <authorList>
            <person name="Mitreva M."/>
            <person name="Pepin K.H."/>
            <person name="Mihindukulasuriya K.A."/>
            <person name="Fulton R."/>
            <person name="Fronick C."/>
            <person name="O'Laughlin M."/>
            <person name="Miner T."/>
            <person name="Herter B."/>
            <person name="Rosa B.A."/>
            <person name="Cordes M."/>
            <person name="Tomlinson C."/>
            <person name="Wollam A."/>
            <person name="Palsikar V.B."/>
            <person name="Mardis E.R."/>
            <person name="Wilson R.K."/>
        </authorList>
    </citation>
    <scope>NUCLEOTIDE SEQUENCE [LARGE SCALE GENOMIC DNA]</scope>
    <source>
        <strain evidence="2">GED7749B</strain>
    </source>
</reference>
<protein>
    <submittedName>
        <fullName evidence="1">Uncharacterized protein</fullName>
    </submittedName>
</protein>
<sequence length="59" mass="6640">MLQATRKGGMVSPTIVVFVNGAACRYFIFQGLAGHCCKRQVSAIFHVKRSQKQPLFRKQ</sequence>
<dbReference type="AlphaFoldDB" id="A0A133KZG5"/>
<dbReference type="Proteomes" id="UP000070376">
    <property type="component" value="Unassembled WGS sequence"/>
</dbReference>